<comment type="subcellular location">
    <subcellularLocation>
        <location evidence="1">Membrane</location>
        <topology evidence="1">Multi-pass membrane protein</topology>
    </subcellularLocation>
</comment>
<evidence type="ECO:0000256" key="5">
    <source>
        <dbReference type="SAM" id="Phobius"/>
    </source>
</evidence>
<dbReference type="InterPro" id="IPR000620">
    <property type="entry name" value="EamA_dom"/>
</dbReference>
<feature type="transmembrane region" description="Helical" evidence="5">
    <location>
        <begin position="135"/>
        <end position="154"/>
    </location>
</feature>
<dbReference type="EMBL" id="UOEK01000117">
    <property type="protein sequence ID" value="VAV97352.1"/>
    <property type="molecule type" value="Genomic_DNA"/>
</dbReference>
<keyword evidence="4 5" id="KW-0472">Membrane</keyword>
<name>A0A3B0S0T0_9ZZZZ</name>
<dbReference type="PANTHER" id="PTHR32322">
    <property type="entry name" value="INNER MEMBRANE TRANSPORTER"/>
    <property type="match status" value="1"/>
</dbReference>
<feature type="transmembrane region" description="Helical" evidence="5">
    <location>
        <begin position="276"/>
        <end position="294"/>
    </location>
</feature>
<feature type="transmembrane region" description="Helical" evidence="5">
    <location>
        <begin position="218"/>
        <end position="240"/>
    </location>
</feature>
<dbReference type="Pfam" id="PF00892">
    <property type="entry name" value="EamA"/>
    <property type="match status" value="2"/>
</dbReference>
<dbReference type="InterPro" id="IPR037185">
    <property type="entry name" value="EmrE-like"/>
</dbReference>
<organism evidence="7">
    <name type="scientific">hydrothermal vent metagenome</name>
    <dbReference type="NCBI Taxonomy" id="652676"/>
    <lineage>
        <taxon>unclassified sequences</taxon>
        <taxon>metagenomes</taxon>
        <taxon>ecological metagenomes</taxon>
    </lineage>
</organism>
<gene>
    <name evidence="7" type="ORF">MNBD_ACTINO02-1359</name>
</gene>
<feature type="domain" description="EamA" evidence="6">
    <location>
        <begin position="161"/>
        <end position="294"/>
    </location>
</feature>
<evidence type="ECO:0000256" key="3">
    <source>
        <dbReference type="ARBA" id="ARBA00022989"/>
    </source>
</evidence>
<evidence type="ECO:0000256" key="1">
    <source>
        <dbReference type="ARBA" id="ARBA00004141"/>
    </source>
</evidence>
<feature type="transmembrane region" description="Helical" evidence="5">
    <location>
        <begin position="22"/>
        <end position="40"/>
    </location>
</feature>
<dbReference type="InterPro" id="IPR050638">
    <property type="entry name" value="AA-Vitamin_Transporters"/>
</dbReference>
<dbReference type="PANTHER" id="PTHR32322:SF2">
    <property type="entry name" value="EAMA DOMAIN-CONTAINING PROTEIN"/>
    <property type="match status" value="1"/>
</dbReference>
<accession>A0A3B0S0T0</accession>
<evidence type="ECO:0000313" key="7">
    <source>
        <dbReference type="EMBL" id="VAV97352.1"/>
    </source>
</evidence>
<keyword evidence="2 5" id="KW-0812">Transmembrane</keyword>
<evidence type="ECO:0000259" key="6">
    <source>
        <dbReference type="Pfam" id="PF00892"/>
    </source>
</evidence>
<feature type="domain" description="EamA" evidence="6">
    <location>
        <begin position="24"/>
        <end position="149"/>
    </location>
</feature>
<proteinExistence type="predicted"/>
<dbReference type="AlphaFoldDB" id="A0A3B0S0T0"/>
<dbReference type="SUPFAM" id="SSF103481">
    <property type="entry name" value="Multidrug resistance efflux transporter EmrE"/>
    <property type="match status" value="2"/>
</dbReference>
<feature type="transmembrane region" description="Helical" evidence="5">
    <location>
        <begin position="105"/>
        <end position="128"/>
    </location>
</feature>
<feature type="transmembrane region" description="Helical" evidence="5">
    <location>
        <begin position="78"/>
        <end position="99"/>
    </location>
</feature>
<feature type="transmembrane region" description="Helical" evidence="5">
    <location>
        <begin position="252"/>
        <end position="270"/>
    </location>
</feature>
<feature type="transmembrane region" description="Helical" evidence="5">
    <location>
        <begin position="160"/>
        <end position="180"/>
    </location>
</feature>
<evidence type="ECO:0000256" key="4">
    <source>
        <dbReference type="ARBA" id="ARBA00023136"/>
    </source>
</evidence>
<sequence>MVNKILTTTEGTHRGAFGGQEWGLMLFAGITWGASFLFIAEGLVAFEPGLIATLRIFFGALTLTFLPKARAPVPREALRPIIALGFFWMAFPFVLFAIAEQKITSALAGMLNGAVPIFAVIIATIMLAKTPSRTQIAGLGIGTIGLVLMGLPSLGSASSAFGVLLVLIALASYGLSINIAAPLQQQYGALPVLWRSQLAALVMSLPLGGYALTKSSFAMTPLLAMIALGVGGTALAFVAMTTLIGRVGGSRASVTIYITPPVALLLGWMVRNDSVAPIAIAGSVVAILAAWVVSREKVTG</sequence>
<protein>
    <recommendedName>
        <fullName evidence="6">EamA domain-containing protein</fullName>
    </recommendedName>
</protein>
<keyword evidence="3 5" id="KW-1133">Transmembrane helix</keyword>
<dbReference type="GO" id="GO:0016020">
    <property type="term" value="C:membrane"/>
    <property type="evidence" value="ECO:0007669"/>
    <property type="project" value="UniProtKB-SubCell"/>
</dbReference>
<evidence type="ECO:0000256" key="2">
    <source>
        <dbReference type="ARBA" id="ARBA00022692"/>
    </source>
</evidence>
<reference evidence="7" key="1">
    <citation type="submission" date="2018-06" db="EMBL/GenBank/DDBJ databases">
        <authorList>
            <person name="Zhirakovskaya E."/>
        </authorList>
    </citation>
    <scope>NUCLEOTIDE SEQUENCE</scope>
</reference>